<proteinExistence type="predicted"/>
<reference evidence="5" key="1">
    <citation type="journal article" date="2019" name="Int. J. Syst. Evol. Microbiol.">
        <title>The Global Catalogue of Microorganisms (GCM) 10K type strain sequencing project: providing services to taxonomists for standard genome sequencing and annotation.</title>
        <authorList>
            <consortium name="The Broad Institute Genomics Platform"/>
            <consortium name="The Broad Institute Genome Sequencing Center for Infectious Disease"/>
            <person name="Wu L."/>
            <person name="Ma J."/>
        </authorList>
    </citation>
    <scope>NUCLEOTIDE SEQUENCE [LARGE SCALE GENOMIC DNA]</scope>
    <source>
        <strain evidence="5">JCM 17525</strain>
    </source>
</reference>
<comment type="caution">
    <text evidence="4">The sequence shown here is derived from an EMBL/GenBank/DDBJ whole genome shotgun (WGS) entry which is preliminary data.</text>
</comment>
<accession>A0ABP7H293</accession>
<feature type="chain" id="PRO_5045788754" description="Secretion system C-terminal sorting domain-containing protein" evidence="2">
    <location>
        <begin position="21"/>
        <end position="330"/>
    </location>
</feature>
<evidence type="ECO:0000313" key="4">
    <source>
        <dbReference type="EMBL" id="GAA3782558.1"/>
    </source>
</evidence>
<feature type="signal peptide" evidence="2">
    <location>
        <begin position="1"/>
        <end position="20"/>
    </location>
</feature>
<gene>
    <name evidence="4" type="ORF">GCM10022271_13580</name>
</gene>
<feature type="domain" description="Secretion system C-terminal sorting" evidence="3">
    <location>
        <begin position="269"/>
        <end position="328"/>
    </location>
</feature>
<protein>
    <recommendedName>
        <fullName evidence="3">Secretion system C-terminal sorting domain-containing protein</fullName>
    </recommendedName>
</protein>
<evidence type="ECO:0000256" key="1">
    <source>
        <dbReference type="ARBA" id="ARBA00022729"/>
    </source>
</evidence>
<evidence type="ECO:0000259" key="3">
    <source>
        <dbReference type="Pfam" id="PF18962"/>
    </source>
</evidence>
<name>A0ABP7H293_9FLAO</name>
<dbReference type="EMBL" id="BAABBI010000001">
    <property type="protein sequence ID" value="GAA3782558.1"/>
    <property type="molecule type" value="Genomic_DNA"/>
</dbReference>
<dbReference type="Pfam" id="PF18962">
    <property type="entry name" value="Por_Secre_tail"/>
    <property type="match status" value="1"/>
</dbReference>
<dbReference type="RefSeq" id="WP_344728644.1">
    <property type="nucleotide sequence ID" value="NZ_BAABBI010000001.1"/>
</dbReference>
<dbReference type="NCBIfam" id="TIGR04183">
    <property type="entry name" value="Por_Secre_tail"/>
    <property type="match status" value="1"/>
</dbReference>
<evidence type="ECO:0000256" key="2">
    <source>
        <dbReference type="SAM" id="SignalP"/>
    </source>
</evidence>
<keyword evidence="5" id="KW-1185">Reference proteome</keyword>
<keyword evidence="1 2" id="KW-0732">Signal</keyword>
<organism evidence="4 5">
    <name type="scientific">Corallibacter vietnamensis</name>
    <dbReference type="NCBI Taxonomy" id="904130"/>
    <lineage>
        <taxon>Bacteria</taxon>
        <taxon>Pseudomonadati</taxon>
        <taxon>Bacteroidota</taxon>
        <taxon>Flavobacteriia</taxon>
        <taxon>Flavobacteriales</taxon>
        <taxon>Flavobacteriaceae</taxon>
        <taxon>Corallibacter</taxon>
    </lineage>
</organism>
<dbReference type="Proteomes" id="UP001501456">
    <property type="component" value="Unassembled WGS sequence"/>
</dbReference>
<dbReference type="InterPro" id="IPR026444">
    <property type="entry name" value="Secre_tail"/>
</dbReference>
<evidence type="ECO:0000313" key="5">
    <source>
        <dbReference type="Proteomes" id="UP001501456"/>
    </source>
</evidence>
<sequence length="330" mass="35742">MKTKLLIAFFLISIYGFSQAPINNFNSANGLRFAVVTSSGAVNQSASGAGLTWNFNDLATAGTVNEDTYVTPTTSELSFYPGTTSVLTITDVSNAANTNKIFQKIETGAVSLTGVERDDLVLNYTDNALVGTFPMSYNASNSDFVSGSFTYTTFSGAFTGTLQVSVDAYGTLNMNDIGEGAYSGSVTRLKIEQNLTLVVPFFGSVPATQTSYYYYDNNDDNLVFRTNNFVVNLLSVNETIMEAYLPLSLSTHKPSIVSDQVRIIPSIVTDVLQVKSQEAIQVITVTDLNGRVVLISENSETLSVNHLETGVYVASIKTRSAEHVQKFIKK</sequence>